<dbReference type="InterPro" id="IPR006665">
    <property type="entry name" value="OmpA-like"/>
</dbReference>
<evidence type="ECO:0000313" key="7">
    <source>
        <dbReference type="Proteomes" id="UP000315252"/>
    </source>
</evidence>
<comment type="subcellular location">
    <subcellularLocation>
        <location evidence="1">Cell outer membrane</location>
    </subcellularLocation>
</comment>
<sequence length="168" mass="18450">MTIFRTIFFCASMFGLAGCATEQASNEVIEDQLSGPEFRTVETEQGVVVMLVNPLLFEFDSDELTDDSRGPIAYIARVLNTPGVVSRQVHVNGYSDSVGSEEYNLALSERRAEAVAKELVYNQVAAERVLYNSFGEANPVAPNVTDDGTDNPEGRTLNRRVEIVILNP</sequence>
<dbReference type="PANTHER" id="PTHR30329:SF21">
    <property type="entry name" value="LIPOPROTEIN YIAD-RELATED"/>
    <property type="match status" value="1"/>
</dbReference>
<dbReference type="PROSITE" id="PS51123">
    <property type="entry name" value="OMPA_2"/>
    <property type="match status" value="1"/>
</dbReference>
<keyword evidence="2 4" id="KW-0472">Membrane</keyword>
<keyword evidence="7" id="KW-1185">Reference proteome</keyword>
<gene>
    <name evidence="6" type="ORF">FKG95_16695</name>
</gene>
<name>A0A545TPY9_9PROT</name>
<evidence type="ECO:0000256" key="2">
    <source>
        <dbReference type="ARBA" id="ARBA00023136"/>
    </source>
</evidence>
<proteinExistence type="predicted"/>
<dbReference type="InterPro" id="IPR006664">
    <property type="entry name" value="OMP_bac"/>
</dbReference>
<evidence type="ECO:0000256" key="4">
    <source>
        <dbReference type="PROSITE-ProRule" id="PRU00473"/>
    </source>
</evidence>
<organism evidence="6 7">
    <name type="scientific">Denitrobaculum tricleocarpae</name>
    <dbReference type="NCBI Taxonomy" id="2591009"/>
    <lineage>
        <taxon>Bacteria</taxon>
        <taxon>Pseudomonadati</taxon>
        <taxon>Pseudomonadota</taxon>
        <taxon>Alphaproteobacteria</taxon>
        <taxon>Rhodospirillales</taxon>
        <taxon>Rhodospirillaceae</taxon>
        <taxon>Denitrobaculum</taxon>
    </lineage>
</organism>
<dbReference type="CDD" id="cd07185">
    <property type="entry name" value="OmpA_C-like"/>
    <property type="match status" value="1"/>
</dbReference>
<protein>
    <submittedName>
        <fullName evidence="6">OmpA family protein</fullName>
    </submittedName>
</protein>
<dbReference type="EMBL" id="VHSH01000005">
    <property type="protein sequence ID" value="TQV79287.1"/>
    <property type="molecule type" value="Genomic_DNA"/>
</dbReference>
<dbReference type="AlphaFoldDB" id="A0A545TPY9"/>
<dbReference type="SUPFAM" id="SSF103088">
    <property type="entry name" value="OmpA-like"/>
    <property type="match status" value="1"/>
</dbReference>
<accession>A0A545TPY9</accession>
<dbReference type="GO" id="GO:0009279">
    <property type="term" value="C:cell outer membrane"/>
    <property type="evidence" value="ECO:0007669"/>
    <property type="project" value="UniProtKB-SubCell"/>
</dbReference>
<dbReference type="Pfam" id="PF00691">
    <property type="entry name" value="OmpA"/>
    <property type="match status" value="1"/>
</dbReference>
<evidence type="ECO:0000256" key="3">
    <source>
        <dbReference type="ARBA" id="ARBA00023237"/>
    </source>
</evidence>
<keyword evidence="3" id="KW-0998">Cell outer membrane</keyword>
<evidence type="ECO:0000313" key="6">
    <source>
        <dbReference type="EMBL" id="TQV79287.1"/>
    </source>
</evidence>
<dbReference type="InterPro" id="IPR050330">
    <property type="entry name" value="Bact_OuterMem_StrucFunc"/>
</dbReference>
<dbReference type="PRINTS" id="PR01021">
    <property type="entry name" value="OMPADOMAIN"/>
</dbReference>
<comment type="caution">
    <text evidence="6">The sequence shown here is derived from an EMBL/GenBank/DDBJ whole genome shotgun (WGS) entry which is preliminary data.</text>
</comment>
<dbReference type="PROSITE" id="PS51257">
    <property type="entry name" value="PROKAR_LIPOPROTEIN"/>
    <property type="match status" value="1"/>
</dbReference>
<dbReference type="Proteomes" id="UP000315252">
    <property type="component" value="Unassembled WGS sequence"/>
</dbReference>
<dbReference type="InterPro" id="IPR036737">
    <property type="entry name" value="OmpA-like_sf"/>
</dbReference>
<dbReference type="PANTHER" id="PTHR30329">
    <property type="entry name" value="STATOR ELEMENT OF FLAGELLAR MOTOR COMPLEX"/>
    <property type="match status" value="1"/>
</dbReference>
<feature type="domain" description="OmpA-like" evidence="5">
    <location>
        <begin position="44"/>
        <end position="168"/>
    </location>
</feature>
<dbReference type="RefSeq" id="WP_142897511.1">
    <property type="nucleotide sequence ID" value="NZ_ML660056.1"/>
</dbReference>
<reference evidence="6 7" key="1">
    <citation type="submission" date="2019-06" db="EMBL/GenBank/DDBJ databases">
        <title>Whole genome sequence for Rhodospirillaceae sp. R148.</title>
        <authorList>
            <person name="Wang G."/>
        </authorList>
    </citation>
    <scope>NUCLEOTIDE SEQUENCE [LARGE SCALE GENOMIC DNA]</scope>
    <source>
        <strain evidence="6 7">R148</strain>
    </source>
</reference>
<evidence type="ECO:0000256" key="1">
    <source>
        <dbReference type="ARBA" id="ARBA00004442"/>
    </source>
</evidence>
<dbReference type="Gene3D" id="3.30.1330.60">
    <property type="entry name" value="OmpA-like domain"/>
    <property type="match status" value="1"/>
</dbReference>
<dbReference type="OrthoDB" id="9814546at2"/>
<evidence type="ECO:0000259" key="5">
    <source>
        <dbReference type="PROSITE" id="PS51123"/>
    </source>
</evidence>